<dbReference type="AlphaFoldDB" id="A0A3Q7HLT4"/>
<evidence type="ECO:0000313" key="1">
    <source>
        <dbReference type="EnsemblPlants" id="Solyc08g061147.1.1"/>
    </source>
</evidence>
<organism evidence="1">
    <name type="scientific">Solanum lycopersicum</name>
    <name type="common">Tomato</name>
    <name type="synonym">Lycopersicon esculentum</name>
    <dbReference type="NCBI Taxonomy" id="4081"/>
    <lineage>
        <taxon>Eukaryota</taxon>
        <taxon>Viridiplantae</taxon>
        <taxon>Streptophyta</taxon>
        <taxon>Embryophyta</taxon>
        <taxon>Tracheophyta</taxon>
        <taxon>Spermatophyta</taxon>
        <taxon>Magnoliopsida</taxon>
        <taxon>eudicotyledons</taxon>
        <taxon>Gunneridae</taxon>
        <taxon>Pentapetalae</taxon>
        <taxon>asterids</taxon>
        <taxon>lamiids</taxon>
        <taxon>Solanales</taxon>
        <taxon>Solanaceae</taxon>
        <taxon>Solanoideae</taxon>
        <taxon>Solaneae</taxon>
        <taxon>Solanum</taxon>
        <taxon>Solanum subgen. Lycopersicon</taxon>
    </lineage>
</organism>
<dbReference type="Gene3D" id="3.10.10.10">
    <property type="entry name" value="HIV Type 1 Reverse Transcriptase, subunit A, domain 1"/>
    <property type="match status" value="1"/>
</dbReference>
<accession>A0A3Q7HLT4</accession>
<reference evidence="1" key="1">
    <citation type="journal article" date="2012" name="Nature">
        <title>The tomato genome sequence provides insights into fleshy fruit evolution.</title>
        <authorList>
            <consortium name="Tomato Genome Consortium"/>
        </authorList>
    </citation>
    <scope>NUCLEOTIDE SEQUENCE [LARGE SCALE GENOMIC DNA]</scope>
    <source>
        <strain evidence="1">cv. Heinz 1706</strain>
    </source>
</reference>
<keyword evidence="2" id="KW-1185">Reference proteome</keyword>
<dbReference type="EnsemblPlants" id="Solyc08g061147.1.1">
    <property type="protein sequence ID" value="Solyc08g061147.1.1"/>
    <property type="gene ID" value="Solyc08g061147.1"/>
</dbReference>
<dbReference type="Gene3D" id="3.30.70.270">
    <property type="match status" value="1"/>
</dbReference>
<evidence type="ECO:0008006" key="3">
    <source>
        <dbReference type="Google" id="ProtNLM"/>
    </source>
</evidence>
<evidence type="ECO:0000313" key="2">
    <source>
        <dbReference type="Proteomes" id="UP000004994"/>
    </source>
</evidence>
<dbReference type="InterPro" id="IPR043128">
    <property type="entry name" value="Rev_trsase/Diguanyl_cyclase"/>
</dbReference>
<reference evidence="1" key="2">
    <citation type="submission" date="2019-01" db="UniProtKB">
        <authorList>
            <consortium name="EnsemblPlants"/>
        </authorList>
    </citation>
    <scope>IDENTIFICATION</scope>
    <source>
        <strain evidence="1">cv. Heinz 1706</strain>
    </source>
</reference>
<name>A0A3Q7HLT4_SOLLC</name>
<dbReference type="InterPro" id="IPR043502">
    <property type="entry name" value="DNA/RNA_pol_sf"/>
</dbReference>
<dbReference type="PANTHER" id="PTHR24559">
    <property type="entry name" value="TRANSPOSON TY3-I GAG-POL POLYPROTEIN"/>
    <property type="match status" value="1"/>
</dbReference>
<dbReference type="Proteomes" id="UP000004994">
    <property type="component" value="Chromosome 8"/>
</dbReference>
<dbReference type="Gramene" id="Solyc08g061147.1.1">
    <property type="protein sequence ID" value="Solyc08g061147.1.1"/>
    <property type="gene ID" value="Solyc08g061147.1"/>
</dbReference>
<sequence length="137" mass="15901">IDSQQNDGSVFLMEDQEKTTFTCHYGTLTFKRMPFGLCNAPATFQRYMMSIFSDIVEEIIELRLVTGWRVLYRLPIIKCMEQEGPFSYALDGPDVTIKSLLHQRINRKQPLLDLMGRSHSRGCLLDCVMHHLLFIDI</sequence>
<protein>
    <recommendedName>
        <fullName evidence="3">Reverse transcriptase domain-containing protein</fullName>
    </recommendedName>
</protein>
<dbReference type="InterPro" id="IPR053134">
    <property type="entry name" value="RNA-dir_DNA_polymerase"/>
</dbReference>
<proteinExistence type="predicted"/>
<dbReference type="SUPFAM" id="SSF56672">
    <property type="entry name" value="DNA/RNA polymerases"/>
    <property type="match status" value="1"/>
</dbReference>
<dbReference type="InParanoid" id="A0A3Q7HLT4"/>
<dbReference type="PANTHER" id="PTHR24559:SF444">
    <property type="entry name" value="REVERSE TRANSCRIPTASE DOMAIN-CONTAINING PROTEIN"/>
    <property type="match status" value="1"/>
</dbReference>